<dbReference type="Proteomes" id="UP001252186">
    <property type="component" value="Unassembled WGS sequence"/>
</dbReference>
<feature type="transmembrane region" description="Helical" evidence="6">
    <location>
        <begin position="184"/>
        <end position="201"/>
    </location>
</feature>
<evidence type="ECO:0000256" key="3">
    <source>
        <dbReference type="ARBA" id="ARBA00022692"/>
    </source>
</evidence>
<comment type="subcellular location">
    <subcellularLocation>
        <location evidence="1">Cell membrane</location>
        <topology evidence="1">Multi-pass membrane protein</topology>
    </subcellularLocation>
</comment>
<keyword evidence="8" id="KW-1185">Reference proteome</keyword>
<name>A0ABU2Y375_9FLAO</name>
<evidence type="ECO:0000256" key="2">
    <source>
        <dbReference type="ARBA" id="ARBA00022475"/>
    </source>
</evidence>
<keyword evidence="4 6" id="KW-1133">Transmembrane helix</keyword>
<dbReference type="Pfam" id="PF01810">
    <property type="entry name" value="LysE"/>
    <property type="match status" value="1"/>
</dbReference>
<evidence type="ECO:0008006" key="9">
    <source>
        <dbReference type="Google" id="ProtNLM"/>
    </source>
</evidence>
<dbReference type="RefSeq" id="WP_311591479.1">
    <property type="nucleotide sequence ID" value="NZ_JAVRHV010000001.1"/>
</dbReference>
<accession>A0ABU2Y375</accession>
<gene>
    <name evidence="7" type="ORF">RM519_00420</name>
</gene>
<keyword evidence="2" id="KW-1003">Cell membrane</keyword>
<feature type="transmembrane region" description="Helical" evidence="6">
    <location>
        <begin position="112"/>
        <end position="131"/>
    </location>
</feature>
<proteinExistence type="predicted"/>
<sequence>MEYITHVLLGIISIFIGLLPPGMLNMTAVQLTVDKGQKESQLFSMGAALVVFIQAGIALFFAKQLNRNPKLLENIEVAGIVVFFVLAVFFFIKTRSTFKFKVKKEKKNNYFFQGFLMSTMNMLAIPFFLAVGTYLSSNELLIMENTYELSFVFGAGVGAYLLFLTYIVFAKVIIQRANFIAKNINYILSLLFLFLGVLTWLK</sequence>
<evidence type="ECO:0000256" key="4">
    <source>
        <dbReference type="ARBA" id="ARBA00022989"/>
    </source>
</evidence>
<protein>
    <recommendedName>
        <fullName evidence="9">Lysine transporter LysE</fullName>
    </recommendedName>
</protein>
<feature type="transmembrane region" description="Helical" evidence="6">
    <location>
        <begin position="41"/>
        <end position="62"/>
    </location>
</feature>
<reference evidence="7 8" key="1">
    <citation type="submission" date="2023-09" db="EMBL/GenBank/DDBJ databases">
        <authorList>
            <person name="Rey-Velasco X."/>
        </authorList>
    </citation>
    <scope>NUCLEOTIDE SEQUENCE [LARGE SCALE GENOMIC DNA]</scope>
    <source>
        <strain evidence="7 8">P050</strain>
    </source>
</reference>
<dbReference type="InterPro" id="IPR001123">
    <property type="entry name" value="LeuE-type"/>
</dbReference>
<keyword evidence="3 6" id="KW-0812">Transmembrane</keyword>
<evidence type="ECO:0000313" key="8">
    <source>
        <dbReference type="Proteomes" id="UP001252186"/>
    </source>
</evidence>
<dbReference type="EMBL" id="JAVRHV010000001">
    <property type="protein sequence ID" value="MDT0551695.1"/>
    <property type="molecule type" value="Genomic_DNA"/>
</dbReference>
<feature type="transmembrane region" description="Helical" evidence="6">
    <location>
        <begin position="151"/>
        <end position="172"/>
    </location>
</feature>
<comment type="caution">
    <text evidence="7">The sequence shown here is derived from an EMBL/GenBank/DDBJ whole genome shotgun (WGS) entry which is preliminary data.</text>
</comment>
<keyword evidence="5 6" id="KW-0472">Membrane</keyword>
<evidence type="ECO:0000256" key="1">
    <source>
        <dbReference type="ARBA" id="ARBA00004651"/>
    </source>
</evidence>
<feature type="transmembrane region" description="Helical" evidence="6">
    <location>
        <begin position="6"/>
        <end position="29"/>
    </location>
</feature>
<organism evidence="7 8">
    <name type="scientific">Urechidicola vernalis</name>
    <dbReference type="NCBI Taxonomy" id="3075600"/>
    <lineage>
        <taxon>Bacteria</taxon>
        <taxon>Pseudomonadati</taxon>
        <taxon>Bacteroidota</taxon>
        <taxon>Flavobacteriia</taxon>
        <taxon>Flavobacteriales</taxon>
        <taxon>Flavobacteriaceae</taxon>
        <taxon>Urechidicola</taxon>
    </lineage>
</organism>
<feature type="transmembrane region" description="Helical" evidence="6">
    <location>
        <begin position="74"/>
        <end position="92"/>
    </location>
</feature>
<evidence type="ECO:0000256" key="6">
    <source>
        <dbReference type="SAM" id="Phobius"/>
    </source>
</evidence>
<evidence type="ECO:0000256" key="5">
    <source>
        <dbReference type="ARBA" id="ARBA00023136"/>
    </source>
</evidence>
<evidence type="ECO:0000313" key="7">
    <source>
        <dbReference type="EMBL" id="MDT0551695.1"/>
    </source>
</evidence>